<accession>A0A151JBL8</accession>
<organism evidence="2 3">
    <name type="scientific">Trachymyrmex cornetzi</name>
    <dbReference type="NCBI Taxonomy" id="471704"/>
    <lineage>
        <taxon>Eukaryota</taxon>
        <taxon>Metazoa</taxon>
        <taxon>Ecdysozoa</taxon>
        <taxon>Arthropoda</taxon>
        <taxon>Hexapoda</taxon>
        <taxon>Insecta</taxon>
        <taxon>Pterygota</taxon>
        <taxon>Neoptera</taxon>
        <taxon>Endopterygota</taxon>
        <taxon>Hymenoptera</taxon>
        <taxon>Apocrita</taxon>
        <taxon>Aculeata</taxon>
        <taxon>Formicoidea</taxon>
        <taxon>Formicidae</taxon>
        <taxon>Myrmicinae</taxon>
        <taxon>Trachymyrmex</taxon>
    </lineage>
</organism>
<keyword evidence="3" id="KW-1185">Reference proteome</keyword>
<evidence type="ECO:0000313" key="3">
    <source>
        <dbReference type="Proteomes" id="UP000078492"/>
    </source>
</evidence>
<protein>
    <submittedName>
        <fullName evidence="2">Uncharacterized protein</fullName>
    </submittedName>
</protein>
<dbReference type="Proteomes" id="UP000078492">
    <property type="component" value="Unassembled WGS sequence"/>
</dbReference>
<proteinExistence type="predicted"/>
<evidence type="ECO:0000313" key="2">
    <source>
        <dbReference type="EMBL" id="KYN22480.1"/>
    </source>
</evidence>
<feature type="compositionally biased region" description="Basic and acidic residues" evidence="1">
    <location>
        <begin position="290"/>
        <end position="304"/>
    </location>
</feature>
<sequence>MYFASLLKETLNTIDIRSILKNSFRKCGLFPFNADAVEYSRLLNKSQQSESVSPSHNSSEAQLLLSFEKQLSKAKLNLFLLSGDVWNGDVEDTSLFSYWLSLLKKAEVGLVQSNENSELGISQKLNDAQVGVHLQSNENILNTKNVLQKIDINELEIVFEDPKESSHINEESFNQLSNVSHIIESNVQLQLLDNVSQSSSNSNILCENFSTTSNNVNVLSTNKGEIVDNRNKENIYSVPAHPQARDIPSTFKNFLFLPEEKNKPKLRRSKEKIPVIASSDKWIEHQTNTKKLDEKRKTEYEKEERKRKRDDKKIENLRIKQEKEAKKLATKKQNFGEKKIKKLK</sequence>
<reference evidence="2 3" key="1">
    <citation type="submission" date="2015-09" db="EMBL/GenBank/DDBJ databases">
        <title>Trachymyrmex cornetzi WGS genome.</title>
        <authorList>
            <person name="Nygaard S."/>
            <person name="Hu H."/>
            <person name="Boomsma J."/>
            <person name="Zhang G."/>
        </authorList>
    </citation>
    <scope>NUCLEOTIDE SEQUENCE [LARGE SCALE GENOMIC DNA]</scope>
    <source>
        <strain evidence="2">Tcor2-1</strain>
        <tissue evidence="2">Whole body</tissue>
    </source>
</reference>
<dbReference type="AlphaFoldDB" id="A0A151JBL8"/>
<name>A0A151JBL8_9HYME</name>
<feature type="region of interest" description="Disordered" evidence="1">
    <location>
        <begin position="287"/>
        <end position="318"/>
    </location>
</feature>
<dbReference type="STRING" id="471704.A0A151JBL8"/>
<gene>
    <name evidence="2" type="ORF">ALC57_05122</name>
</gene>
<dbReference type="EMBL" id="KQ979134">
    <property type="protein sequence ID" value="KYN22480.1"/>
    <property type="molecule type" value="Genomic_DNA"/>
</dbReference>
<feature type="region of interest" description="Disordered" evidence="1">
    <location>
        <begin position="325"/>
        <end position="344"/>
    </location>
</feature>
<evidence type="ECO:0000256" key="1">
    <source>
        <dbReference type="SAM" id="MobiDB-lite"/>
    </source>
</evidence>